<dbReference type="Proteomes" id="UP000732619">
    <property type="component" value="Unassembled WGS sequence"/>
</dbReference>
<dbReference type="GO" id="GO:0016491">
    <property type="term" value="F:oxidoreductase activity"/>
    <property type="evidence" value="ECO:0007669"/>
    <property type="project" value="UniProtKB-KW"/>
</dbReference>
<protein>
    <submittedName>
        <fullName evidence="4">Nitroreductase family protein</fullName>
    </submittedName>
</protein>
<evidence type="ECO:0000256" key="2">
    <source>
        <dbReference type="ARBA" id="ARBA00023002"/>
    </source>
</evidence>
<proteinExistence type="inferred from homology"/>
<accession>A0A8T3VW89</accession>
<dbReference type="InterPro" id="IPR000415">
    <property type="entry name" value="Nitroreductase-like"/>
</dbReference>
<dbReference type="EMBL" id="SUTG01000027">
    <property type="protein sequence ID" value="MBE6512718.1"/>
    <property type="molecule type" value="Genomic_DNA"/>
</dbReference>
<evidence type="ECO:0000313" key="5">
    <source>
        <dbReference type="Proteomes" id="UP000732619"/>
    </source>
</evidence>
<feature type="domain" description="Nitroreductase" evidence="3">
    <location>
        <begin position="5"/>
        <end position="59"/>
    </location>
</feature>
<gene>
    <name evidence="4" type="ORF">E7Z75_06220</name>
</gene>
<reference evidence="4" key="1">
    <citation type="submission" date="2019-04" db="EMBL/GenBank/DDBJ databases">
        <title>Evolution of Biomass-Degrading Anaerobic Consortia Revealed by Metagenomics.</title>
        <authorList>
            <person name="Peng X."/>
        </authorList>
    </citation>
    <scope>NUCLEOTIDE SEQUENCE</scope>
    <source>
        <strain evidence="4">SIG14</strain>
    </source>
</reference>
<evidence type="ECO:0000256" key="1">
    <source>
        <dbReference type="ARBA" id="ARBA00007118"/>
    </source>
</evidence>
<dbReference type="AlphaFoldDB" id="A0A8T3VW89"/>
<comment type="similarity">
    <text evidence="1">Belongs to the nitroreductase family.</text>
</comment>
<dbReference type="Gene3D" id="3.40.109.10">
    <property type="entry name" value="NADH Oxidase"/>
    <property type="match status" value="1"/>
</dbReference>
<name>A0A8T3VW89_METOL</name>
<keyword evidence="2" id="KW-0560">Oxidoreductase</keyword>
<dbReference type="PANTHER" id="PTHR43673:SF10">
    <property type="entry name" value="NADH DEHYDROGENASE_NAD(P)H NITROREDUCTASE XCC3605-RELATED"/>
    <property type="match status" value="1"/>
</dbReference>
<organism evidence="4 5">
    <name type="scientific">Methanobrevibacter olleyae</name>
    <dbReference type="NCBI Taxonomy" id="294671"/>
    <lineage>
        <taxon>Archaea</taxon>
        <taxon>Methanobacteriati</taxon>
        <taxon>Methanobacteriota</taxon>
        <taxon>Methanomada group</taxon>
        <taxon>Methanobacteria</taxon>
        <taxon>Methanobacteriales</taxon>
        <taxon>Methanobacteriaceae</taxon>
        <taxon>Methanobrevibacter</taxon>
    </lineage>
</organism>
<comment type="caution">
    <text evidence="4">The sequence shown here is derived from an EMBL/GenBank/DDBJ whole genome shotgun (WGS) entry which is preliminary data.</text>
</comment>
<evidence type="ECO:0000313" key="4">
    <source>
        <dbReference type="EMBL" id="MBE6512718.1"/>
    </source>
</evidence>
<dbReference type="CDD" id="cd02150">
    <property type="entry name" value="nitroreductase"/>
    <property type="match status" value="1"/>
</dbReference>
<dbReference type="PANTHER" id="PTHR43673">
    <property type="entry name" value="NAD(P)H NITROREDUCTASE YDGI-RELATED"/>
    <property type="match status" value="1"/>
</dbReference>
<feature type="domain" description="Nitroreductase" evidence="3">
    <location>
        <begin position="86"/>
        <end position="148"/>
    </location>
</feature>
<dbReference type="InterPro" id="IPR029479">
    <property type="entry name" value="Nitroreductase"/>
</dbReference>
<sequence length="169" mass="19829">MNAIFKRKSIRKFLDKEIEDEKIERLLKAGMQAPSAINSQPWEFLVVKDKDRIEKIENMSQYSKPAKTSTCCIITLFNEDYLSQFENYKWVQQDMGACTQNILLQAVEEGLGAVWLGTYPDEERVSYLKEHFNIPENVFPYSVIVLGYPTEDYTGTDRFDKDRIHYESY</sequence>
<dbReference type="Pfam" id="PF00881">
    <property type="entry name" value="Nitroreductase"/>
    <property type="match status" value="2"/>
</dbReference>
<evidence type="ECO:0000259" key="3">
    <source>
        <dbReference type="Pfam" id="PF00881"/>
    </source>
</evidence>
<dbReference type="SUPFAM" id="SSF55469">
    <property type="entry name" value="FMN-dependent nitroreductase-like"/>
    <property type="match status" value="1"/>
</dbReference>